<dbReference type="EMBL" id="BRXY01000098">
    <property type="protein sequence ID" value="GMH65024.1"/>
    <property type="molecule type" value="Genomic_DNA"/>
</dbReference>
<dbReference type="AlphaFoldDB" id="A0A9W7A379"/>
<dbReference type="Pfam" id="PF11204">
    <property type="entry name" value="DUF2985"/>
    <property type="match status" value="1"/>
</dbReference>
<gene>
    <name evidence="3" type="ORF">TrST_g9680</name>
</gene>
<accession>A0A9W7A379</accession>
<keyword evidence="2" id="KW-0812">Transmembrane</keyword>
<keyword evidence="2" id="KW-1133">Transmembrane helix</keyword>
<protein>
    <submittedName>
        <fullName evidence="3">Uncharacterized protein</fullName>
    </submittedName>
</protein>
<keyword evidence="2" id="KW-0472">Membrane</keyword>
<evidence type="ECO:0000313" key="4">
    <source>
        <dbReference type="Proteomes" id="UP001165085"/>
    </source>
</evidence>
<name>A0A9W7A379_9STRA</name>
<feature type="region of interest" description="Disordered" evidence="1">
    <location>
        <begin position="1"/>
        <end position="32"/>
    </location>
</feature>
<feature type="transmembrane region" description="Helical" evidence="2">
    <location>
        <begin position="180"/>
        <end position="203"/>
    </location>
</feature>
<feature type="transmembrane region" description="Helical" evidence="2">
    <location>
        <begin position="52"/>
        <end position="77"/>
    </location>
</feature>
<sequence>MDFSEDLEDDGQRLSDSMLESRPSQESPRKPKTAYEKIRDTLLPILYESKTFNIFGIIYIVLVIGDGAFFFFMMVGWHLPYPESVSRWWLNLSIQVLCGLFSYPALINLPWLIAHTVHLSSPSSSPGVDFNGSPTLSIFFHLPPSARSKILTLKFINISTQWINQWSRIKYPTYESSNSYPGNVLCNVFFAASFIAGISGGIYQLLQEKDVRKDNDAAFEDGPLELIEKVRNMRKSGMTLNEIITEIQKT</sequence>
<evidence type="ECO:0000256" key="2">
    <source>
        <dbReference type="SAM" id="Phobius"/>
    </source>
</evidence>
<organism evidence="3 4">
    <name type="scientific">Triparma strigata</name>
    <dbReference type="NCBI Taxonomy" id="1606541"/>
    <lineage>
        <taxon>Eukaryota</taxon>
        <taxon>Sar</taxon>
        <taxon>Stramenopiles</taxon>
        <taxon>Ochrophyta</taxon>
        <taxon>Bolidophyceae</taxon>
        <taxon>Parmales</taxon>
        <taxon>Triparmaceae</taxon>
        <taxon>Triparma</taxon>
    </lineage>
</organism>
<comment type="caution">
    <text evidence="3">The sequence shown here is derived from an EMBL/GenBank/DDBJ whole genome shotgun (WGS) entry which is preliminary data.</text>
</comment>
<dbReference type="OrthoDB" id="47478at2759"/>
<dbReference type="Proteomes" id="UP001165085">
    <property type="component" value="Unassembled WGS sequence"/>
</dbReference>
<feature type="transmembrane region" description="Helical" evidence="2">
    <location>
        <begin position="89"/>
        <end position="113"/>
    </location>
</feature>
<evidence type="ECO:0000256" key="1">
    <source>
        <dbReference type="SAM" id="MobiDB-lite"/>
    </source>
</evidence>
<evidence type="ECO:0000313" key="3">
    <source>
        <dbReference type="EMBL" id="GMH65024.1"/>
    </source>
</evidence>
<proteinExistence type="predicted"/>
<reference evidence="4" key="1">
    <citation type="journal article" date="2023" name="Commun. Biol.">
        <title>Genome analysis of Parmales, the sister group of diatoms, reveals the evolutionary specialization of diatoms from phago-mixotrophs to photoautotrophs.</title>
        <authorList>
            <person name="Ban H."/>
            <person name="Sato S."/>
            <person name="Yoshikawa S."/>
            <person name="Yamada K."/>
            <person name="Nakamura Y."/>
            <person name="Ichinomiya M."/>
            <person name="Sato N."/>
            <person name="Blanc-Mathieu R."/>
            <person name="Endo H."/>
            <person name="Kuwata A."/>
            <person name="Ogata H."/>
        </authorList>
    </citation>
    <scope>NUCLEOTIDE SEQUENCE [LARGE SCALE GENOMIC DNA]</scope>
    <source>
        <strain evidence="4">NIES 3701</strain>
    </source>
</reference>
<keyword evidence="4" id="KW-1185">Reference proteome</keyword>
<dbReference type="InterPro" id="IPR021369">
    <property type="entry name" value="DUF2985"/>
</dbReference>